<dbReference type="EMBL" id="CM017885">
    <property type="protein sequence ID" value="KAG1368782.1"/>
    <property type="molecule type" value="Genomic_DNA"/>
</dbReference>
<keyword evidence="4" id="KW-1185">Reference proteome</keyword>
<feature type="compositionally biased region" description="Basic residues" evidence="1">
    <location>
        <begin position="20"/>
        <end position="32"/>
    </location>
</feature>
<feature type="region of interest" description="Disordered" evidence="1">
    <location>
        <begin position="20"/>
        <end position="43"/>
    </location>
</feature>
<dbReference type="Proteomes" id="UP000797356">
    <property type="component" value="Chromosome 14"/>
</dbReference>
<evidence type="ECO:0000313" key="3">
    <source>
        <dbReference type="EMBL" id="KAG1368782.1"/>
    </source>
</evidence>
<gene>
    <name evidence="3" type="ORF">COCNU_14G012500</name>
</gene>
<dbReference type="AlphaFoldDB" id="A0A8K0IW47"/>
<dbReference type="InterPro" id="IPR007699">
    <property type="entry name" value="SGS_dom"/>
</dbReference>
<reference evidence="3" key="1">
    <citation type="journal article" date="2017" name="Gigascience">
        <title>The genome draft of coconut (Cocos nucifera).</title>
        <authorList>
            <person name="Xiao Y."/>
            <person name="Xu P."/>
            <person name="Fan H."/>
            <person name="Baudouin L."/>
            <person name="Xia W."/>
            <person name="Bocs S."/>
            <person name="Xu J."/>
            <person name="Li Q."/>
            <person name="Guo A."/>
            <person name="Zhou L."/>
            <person name="Li J."/>
            <person name="Wu Y."/>
            <person name="Ma Z."/>
            <person name="Armero A."/>
            <person name="Issali A.E."/>
            <person name="Liu N."/>
            <person name="Peng M."/>
            <person name="Yang Y."/>
        </authorList>
    </citation>
    <scope>NUCLEOTIDE SEQUENCE</scope>
    <source>
        <tissue evidence="3">Spear leaf of Hainan Tall coconut</tissue>
    </source>
</reference>
<comment type="caution">
    <text evidence="3">The sequence shown here is derived from an EMBL/GenBank/DDBJ whole genome shotgun (WGS) entry which is preliminary data.</text>
</comment>
<name>A0A8K0IW47_COCNU</name>
<dbReference type="PANTHER" id="PTHR47686">
    <property type="entry name" value="SGS DOMAIN-CONTAINING PROTEIN"/>
    <property type="match status" value="1"/>
</dbReference>
<feature type="region of interest" description="Disordered" evidence="1">
    <location>
        <begin position="56"/>
        <end position="84"/>
    </location>
</feature>
<dbReference type="PROSITE" id="PS51048">
    <property type="entry name" value="SGS"/>
    <property type="match status" value="1"/>
</dbReference>
<dbReference type="OrthoDB" id="164025at2759"/>
<sequence length="84" mass="9493">MQLGSKSGDAISDLCRKLPNKRLHKAQKRKLKPSLDKDKDPMAGILDLMKNMYKEGDDDMKRTTGKAWSDARSRKIADSLKGYP</sequence>
<evidence type="ECO:0000259" key="2">
    <source>
        <dbReference type="PROSITE" id="PS51048"/>
    </source>
</evidence>
<proteinExistence type="predicted"/>
<evidence type="ECO:0000256" key="1">
    <source>
        <dbReference type="SAM" id="MobiDB-lite"/>
    </source>
</evidence>
<feature type="domain" description="SGS" evidence="2">
    <location>
        <begin position="11"/>
        <end position="84"/>
    </location>
</feature>
<protein>
    <recommendedName>
        <fullName evidence="2">SGS domain-containing protein</fullName>
    </recommendedName>
</protein>
<feature type="compositionally biased region" description="Basic and acidic residues" evidence="1">
    <location>
        <begin position="69"/>
        <end position="78"/>
    </location>
</feature>
<organism evidence="3 4">
    <name type="scientific">Cocos nucifera</name>
    <name type="common">Coconut palm</name>
    <dbReference type="NCBI Taxonomy" id="13894"/>
    <lineage>
        <taxon>Eukaryota</taxon>
        <taxon>Viridiplantae</taxon>
        <taxon>Streptophyta</taxon>
        <taxon>Embryophyta</taxon>
        <taxon>Tracheophyta</taxon>
        <taxon>Spermatophyta</taxon>
        <taxon>Magnoliopsida</taxon>
        <taxon>Liliopsida</taxon>
        <taxon>Arecaceae</taxon>
        <taxon>Arecoideae</taxon>
        <taxon>Cocoseae</taxon>
        <taxon>Attaleinae</taxon>
        <taxon>Cocos</taxon>
    </lineage>
</organism>
<evidence type="ECO:0000313" key="4">
    <source>
        <dbReference type="Proteomes" id="UP000797356"/>
    </source>
</evidence>
<accession>A0A8K0IW47</accession>
<dbReference type="PANTHER" id="PTHR47686:SF1">
    <property type="entry name" value="CALCYCLIN-BINDING PROTEIN"/>
    <property type="match status" value="1"/>
</dbReference>
<reference evidence="3" key="2">
    <citation type="submission" date="2019-07" db="EMBL/GenBank/DDBJ databases">
        <authorList>
            <person name="Yang Y."/>
            <person name="Bocs S."/>
            <person name="Baudouin L."/>
        </authorList>
    </citation>
    <scope>NUCLEOTIDE SEQUENCE</scope>
    <source>
        <tissue evidence="3">Spear leaf of Hainan Tall coconut</tissue>
    </source>
</reference>